<evidence type="ECO:0000259" key="1">
    <source>
        <dbReference type="Pfam" id="PF12957"/>
    </source>
</evidence>
<proteinExistence type="predicted"/>
<keyword evidence="3" id="KW-1185">Reference proteome</keyword>
<dbReference type="Pfam" id="PF12957">
    <property type="entry name" value="DUF3846"/>
    <property type="match status" value="1"/>
</dbReference>
<gene>
    <name evidence="2" type="ORF">AAAU72_06200</name>
</gene>
<evidence type="ECO:0000313" key="3">
    <source>
        <dbReference type="Proteomes" id="UP001439984"/>
    </source>
</evidence>
<dbReference type="Proteomes" id="UP001439984">
    <property type="component" value="Unassembled WGS sequence"/>
</dbReference>
<comment type="caution">
    <text evidence="2">The sequence shown here is derived from an EMBL/GenBank/DDBJ whole genome shotgun (WGS) entry which is preliminary data.</text>
</comment>
<organism evidence="2 3">
    <name type="scientific">Faecalibacterium longum</name>
    <dbReference type="NCBI Taxonomy" id="1851428"/>
    <lineage>
        <taxon>Bacteria</taxon>
        <taxon>Bacillati</taxon>
        <taxon>Bacillota</taxon>
        <taxon>Clostridia</taxon>
        <taxon>Eubacteriales</taxon>
        <taxon>Oscillospiraceae</taxon>
        <taxon>Faecalibacterium</taxon>
    </lineage>
</organism>
<dbReference type="EMBL" id="JBBNIB010000106">
    <property type="protein sequence ID" value="MEQ2687769.1"/>
    <property type="molecule type" value="Genomic_DNA"/>
</dbReference>
<name>A0ABV1INH2_9FIRM</name>
<sequence length="136" mass="15528">MNAKSPSVLEHRRACKGMMSLNQPITPKDNILWRFLQEMKGILIEPDKDPVVTTLPDTLQGMEALLQCPCAQKVLPRTPAVLVYGIYGKSLNRTYRGQPIYGTILCYGWRNNRFQPLSPALQTEMLDRLKELEVRV</sequence>
<reference evidence="2 3" key="1">
    <citation type="submission" date="2024-04" db="EMBL/GenBank/DDBJ databases">
        <title>Human intestinal bacterial collection.</title>
        <authorList>
            <person name="Pauvert C."/>
            <person name="Hitch T.C.A."/>
            <person name="Clavel T."/>
        </authorList>
    </citation>
    <scope>NUCLEOTIDE SEQUENCE [LARGE SCALE GENOMIC DNA]</scope>
    <source>
        <strain evidence="2 3">CLA-AA-H236</strain>
    </source>
</reference>
<protein>
    <submittedName>
        <fullName evidence="2">DUF3846 domain-containing protein</fullName>
    </submittedName>
</protein>
<evidence type="ECO:0000313" key="2">
    <source>
        <dbReference type="EMBL" id="MEQ2687769.1"/>
    </source>
</evidence>
<dbReference type="InterPro" id="IPR024559">
    <property type="entry name" value="DUF3846"/>
</dbReference>
<feature type="domain" description="DUF3846" evidence="1">
    <location>
        <begin position="39"/>
        <end position="129"/>
    </location>
</feature>
<accession>A0ABV1INH2</accession>
<dbReference type="RefSeq" id="WP_227623321.1">
    <property type="nucleotide sequence ID" value="NZ_JBBNIB010000106.1"/>
</dbReference>